<feature type="transmembrane region" description="Helical" evidence="6">
    <location>
        <begin position="85"/>
        <end position="105"/>
    </location>
</feature>
<dbReference type="Proteomes" id="UP000639274">
    <property type="component" value="Chromosome"/>
</dbReference>
<keyword evidence="4 6" id="KW-1133">Transmembrane helix</keyword>
<feature type="domain" description="Major facilitator superfamily (MFS) profile" evidence="7">
    <location>
        <begin position="15"/>
        <end position="411"/>
    </location>
</feature>
<evidence type="ECO:0000313" key="9">
    <source>
        <dbReference type="Proteomes" id="UP000639274"/>
    </source>
</evidence>
<evidence type="ECO:0000256" key="2">
    <source>
        <dbReference type="ARBA" id="ARBA00022448"/>
    </source>
</evidence>
<dbReference type="PROSITE" id="PS50850">
    <property type="entry name" value="MFS"/>
    <property type="match status" value="1"/>
</dbReference>
<dbReference type="RefSeq" id="WP_200614888.1">
    <property type="nucleotide sequence ID" value="NZ_CP071518.1"/>
</dbReference>
<dbReference type="InterPro" id="IPR036259">
    <property type="entry name" value="MFS_trans_sf"/>
</dbReference>
<keyword evidence="5 6" id="KW-0472">Membrane</keyword>
<feature type="transmembrane region" description="Helical" evidence="6">
    <location>
        <begin position="55"/>
        <end position="73"/>
    </location>
</feature>
<feature type="transmembrane region" description="Helical" evidence="6">
    <location>
        <begin position="14"/>
        <end position="35"/>
    </location>
</feature>
<feature type="transmembrane region" description="Helical" evidence="6">
    <location>
        <begin position="389"/>
        <end position="407"/>
    </location>
</feature>
<evidence type="ECO:0000256" key="4">
    <source>
        <dbReference type="ARBA" id="ARBA00022989"/>
    </source>
</evidence>
<feature type="transmembrane region" description="Helical" evidence="6">
    <location>
        <begin position="358"/>
        <end position="377"/>
    </location>
</feature>
<dbReference type="InterPro" id="IPR011701">
    <property type="entry name" value="MFS"/>
</dbReference>
<keyword evidence="9" id="KW-1185">Reference proteome</keyword>
<reference evidence="8 9" key="1">
    <citation type="submission" date="2021-03" db="EMBL/GenBank/DDBJ databases">
        <title>Lysobacter sp. nov. isolated from soil of gangwondo yeongwol, south Korea.</title>
        <authorList>
            <person name="Kim K.R."/>
            <person name="Kim K.H."/>
            <person name="Jeon C.O."/>
        </authorList>
    </citation>
    <scope>NUCLEOTIDE SEQUENCE [LARGE SCALE GENOMIC DNA]</scope>
    <source>
        <strain evidence="8 9">R19</strain>
    </source>
</reference>
<dbReference type="AlphaFoldDB" id="A0A974Y2C1"/>
<keyword evidence="2" id="KW-0813">Transport</keyword>
<evidence type="ECO:0000259" key="7">
    <source>
        <dbReference type="PROSITE" id="PS50850"/>
    </source>
</evidence>
<dbReference type="InterPro" id="IPR020846">
    <property type="entry name" value="MFS_dom"/>
</dbReference>
<feature type="transmembrane region" description="Helical" evidence="6">
    <location>
        <begin position="316"/>
        <end position="337"/>
    </location>
</feature>
<organism evidence="8 9">
    <name type="scientific">Agrilutibacter solisilvae</name>
    <dbReference type="NCBI Taxonomy" id="2763317"/>
    <lineage>
        <taxon>Bacteria</taxon>
        <taxon>Pseudomonadati</taxon>
        <taxon>Pseudomonadota</taxon>
        <taxon>Gammaproteobacteria</taxon>
        <taxon>Lysobacterales</taxon>
        <taxon>Lysobacteraceae</taxon>
        <taxon>Agrilutibacter</taxon>
    </lineage>
</organism>
<evidence type="ECO:0000256" key="1">
    <source>
        <dbReference type="ARBA" id="ARBA00004141"/>
    </source>
</evidence>
<feature type="transmembrane region" description="Helical" evidence="6">
    <location>
        <begin position="143"/>
        <end position="166"/>
    </location>
</feature>
<evidence type="ECO:0000256" key="5">
    <source>
        <dbReference type="ARBA" id="ARBA00023136"/>
    </source>
</evidence>
<name>A0A974Y2C1_9GAMM</name>
<keyword evidence="3 6" id="KW-0812">Transmembrane</keyword>
<accession>A0A974Y2C1</accession>
<evidence type="ECO:0000256" key="6">
    <source>
        <dbReference type="SAM" id="Phobius"/>
    </source>
</evidence>
<feature type="transmembrane region" description="Helical" evidence="6">
    <location>
        <begin position="111"/>
        <end position="131"/>
    </location>
</feature>
<evidence type="ECO:0000313" key="8">
    <source>
        <dbReference type="EMBL" id="QSX79125.1"/>
    </source>
</evidence>
<dbReference type="GO" id="GO:0016020">
    <property type="term" value="C:membrane"/>
    <property type="evidence" value="ECO:0007669"/>
    <property type="project" value="UniProtKB-SubCell"/>
</dbReference>
<feature type="transmembrane region" description="Helical" evidence="6">
    <location>
        <begin position="261"/>
        <end position="280"/>
    </location>
</feature>
<proteinExistence type="predicted"/>
<dbReference type="GO" id="GO:0022857">
    <property type="term" value="F:transmembrane transporter activity"/>
    <property type="evidence" value="ECO:0007669"/>
    <property type="project" value="InterPro"/>
</dbReference>
<dbReference type="PANTHER" id="PTHR23504:SF15">
    <property type="entry name" value="MAJOR FACILITATOR SUPERFAMILY (MFS) PROFILE DOMAIN-CONTAINING PROTEIN"/>
    <property type="match status" value="1"/>
</dbReference>
<dbReference type="InterPro" id="IPR001958">
    <property type="entry name" value="Tet-R_TetA/multi-R_MdtG-like"/>
</dbReference>
<comment type="subcellular location">
    <subcellularLocation>
        <location evidence="1">Membrane</location>
        <topology evidence="1">Multi-pass membrane protein</topology>
    </subcellularLocation>
</comment>
<dbReference type="CDD" id="cd17388">
    <property type="entry name" value="MFS_TetA"/>
    <property type="match status" value="1"/>
</dbReference>
<evidence type="ECO:0000256" key="3">
    <source>
        <dbReference type="ARBA" id="ARBA00022692"/>
    </source>
</evidence>
<dbReference type="PANTHER" id="PTHR23504">
    <property type="entry name" value="MAJOR FACILITATOR SUPERFAMILY DOMAIN-CONTAINING PROTEIN 10"/>
    <property type="match status" value="1"/>
</dbReference>
<dbReference type="EMBL" id="CP071518">
    <property type="protein sequence ID" value="QSX79125.1"/>
    <property type="molecule type" value="Genomic_DNA"/>
</dbReference>
<dbReference type="Pfam" id="PF07690">
    <property type="entry name" value="MFS_1"/>
    <property type="match status" value="1"/>
</dbReference>
<feature type="transmembrane region" description="Helical" evidence="6">
    <location>
        <begin position="172"/>
        <end position="192"/>
    </location>
</feature>
<dbReference type="SUPFAM" id="SSF103473">
    <property type="entry name" value="MFS general substrate transporter"/>
    <property type="match status" value="1"/>
</dbReference>
<feature type="transmembrane region" description="Helical" evidence="6">
    <location>
        <begin position="292"/>
        <end position="310"/>
    </location>
</feature>
<dbReference type="PRINTS" id="PR01035">
    <property type="entry name" value="TCRTETA"/>
</dbReference>
<sequence>MIPVTGPHHGARKAALIFIFVTVLIDVLAFGLIIPVLPKLVEQFVGGDTGTAAHWIGWFGFMFSLIQFVAAPIQGTLSDRYGRRPVILLSCLGLGIDFIFMALASSLPWLFVGRVISAITSASFTTANAYIADITAPDKRAQAFGMIGAAFGLGFILGPVMGGWLGSIDLRWPFWGAAILALCNFAYGWFVLPESLTPEHRAERFDWAHANPLGSLKLLRSFPQVWGLAMVVFLINLAHFVYPNVFVLFAGYRFQWGPWEVGLVLGAVGVCAVIVQAGLVKHAVAAWGERRALLFGLGCGVVGFAIYGWAPTGLLFLVGIPIMAFWGFAMPSAQALVTRQVGPKVQGRVQGALSSLMSLAGITAPHFYTAIFAWAIAPSTPFRQPGAPFWAAGLVLAIALGVAWRFARARPPVEAAVSEAA</sequence>
<dbReference type="KEGG" id="lsf:I8J32_004285"/>
<gene>
    <name evidence="8" type="ORF">I8J32_004285</name>
</gene>
<feature type="transmembrane region" description="Helical" evidence="6">
    <location>
        <begin position="225"/>
        <end position="249"/>
    </location>
</feature>
<dbReference type="Gene3D" id="1.20.1250.20">
    <property type="entry name" value="MFS general substrate transporter like domains"/>
    <property type="match status" value="1"/>
</dbReference>
<protein>
    <submittedName>
        <fullName evidence="8">TCR/Tet family MFS transporter</fullName>
    </submittedName>
</protein>